<dbReference type="GO" id="GO:0016811">
    <property type="term" value="F:hydrolase activity, acting on carbon-nitrogen (but not peptide) bonds, in linear amides"/>
    <property type="evidence" value="ECO:0007669"/>
    <property type="project" value="InterPro"/>
</dbReference>
<sequence>MNASEPLAQFWDPTTSSVDWCEDNYSVSPYVVEFYNTLSSLAMIFFGEYGARQPLVKENTQFQWVFRLISVVGVGSTLFHATLKHSTQMMDELPMVWLVSFCLNHLLKSMYNLHHPALSWGMFLVTLVSSVIVFLTSGLVQFFTFHVIYNIYQFTCVGLVVILYRQRRNRFPKAAQLVHRGLMFLILAGVFWLMDTYFCHWVNGKIQSILPVNMQLHAWWHFFVSLGFYYLCAFLLFDEQIRLHRQPFVKYHWLILPEIVLQPVSSTQPRRKVQ</sequence>
<keyword evidence="7" id="KW-0106">Calcium</keyword>
<dbReference type="OrthoDB" id="187171at2759"/>
<dbReference type="PANTHER" id="PTHR46187">
    <property type="entry name" value="ALKALINE CERAMIDASE 3"/>
    <property type="match status" value="1"/>
</dbReference>
<feature type="binding site" evidence="7">
    <location>
        <position position="33"/>
    </location>
    <ligand>
        <name>Ca(2+)</name>
        <dbReference type="ChEBI" id="CHEBI:29108"/>
    </ligand>
</feature>
<keyword evidence="11" id="KW-1185">Reference proteome</keyword>
<dbReference type="GO" id="GO:0046513">
    <property type="term" value="P:ceramide biosynthetic process"/>
    <property type="evidence" value="ECO:0007669"/>
    <property type="project" value="TreeGrafter"/>
</dbReference>
<evidence type="ECO:0000256" key="7">
    <source>
        <dbReference type="PIRSR" id="PIRSR608901-1"/>
    </source>
</evidence>
<comment type="similarity">
    <text evidence="2">Belongs to the alkaline ceramidase family.</text>
</comment>
<accession>A0A9W8EAG1</accession>
<comment type="subcellular location">
    <subcellularLocation>
        <location evidence="1">Membrane</location>
        <topology evidence="1">Multi-pass membrane protein</topology>
    </subcellularLocation>
</comment>
<feature type="binding site" evidence="8">
    <location>
        <position position="80"/>
    </location>
    <ligand>
        <name>Zn(2+)</name>
        <dbReference type="ChEBI" id="CHEBI:29105"/>
        <note>catalytic</note>
    </ligand>
</feature>
<evidence type="ECO:0000256" key="4">
    <source>
        <dbReference type="ARBA" id="ARBA00022801"/>
    </source>
</evidence>
<proteinExistence type="inferred from homology"/>
<dbReference type="InterPro" id="IPR008901">
    <property type="entry name" value="ACER"/>
</dbReference>
<dbReference type="EMBL" id="JANBPY010000005">
    <property type="protein sequence ID" value="KAJ1970119.1"/>
    <property type="molecule type" value="Genomic_DNA"/>
</dbReference>
<dbReference type="GO" id="GO:0005789">
    <property type="term" value="C:endoplasmic reticulum membrane"/>
    <property type="evidence" value="ECO:0007669"/>
    <property type="project" value="TreeGrafter"/>
</dbReference>
<keyword evidence="7" id="KW-0479">Metal-binding</keyword>
<organism evidence="10 11">
    <name type="scientific">Dispira parvispora</name>
    <dbReference type="NCBI Taxonomy" id="1520584"/>
    <lineage>
        <taxon>Eukaryota</taxon>
        <taxon>Fungi</taxon>
        <taxon>Fungi incertae sedis</taxon>
        <taxon>Zoopagomycota</taxon>
        <taxon>Kickxellomycotina</taxon>
        <taxon>Dimargaritomycetes</taxon>
        <taxon>Dimargaritales</taxon>
        <taxon>Dimargaritaceae</taxon>
        <taxon>Dispira</taxon>
    </lineage>
</organism>
<dbReference type="Proteomes" id="UP001150925">
    <property type="component" value="Unassembled WGS sequence"/>
</dbReference>
<feature type="binding site" evidence="8">
    <location>
        <position position="221"/>
    </location>
    <ligand>
        <name>Zn(2+)</name>
        <dbReference type="ChEBI" id="CHEBI:29105"/>
        <note>catalytic</note>
    </ligand>
</feature>
<feature type="transmembrane region" description="Helical" evidence="9">
    <location>
        <begin position="64"/>
        <end position="83"/>
    </location>
</feature>
<evidence type="ECO:0008006" key="12">
    <source>
        <dbReference type="Google" id="ProtNLM"/>
    </source>
</evidence>
<feature type="binding site" evidence="7">
    <location>
        <position position="24"/>
    </location>
    <ligand>
        <name>Ca(2+)</name>
        <dbReference type="ChEBI" id="CHEBI:29108"/>
    </ligand>
</feature>
<protein>
    <recommendedName>
        <fullName evidence="12">Alkaline phytoceramidase</fullName>
    </recommendedName>
</protein>
<feature type="transmembrane region" description="Helical" evidence="9">
    <location>
        <begin position="146"/>
        <end position="165"/>
    </location>
</feature>
<name>A0A9W8EAG1_9FUNG</name>
<feature type="binding site" evidence="7">
    <location>
        <position position="22"/>
    </location>
    <ligand>
        <name>Ca(2+)</name>
        <dbReference type="ChEBI" id="CHEBI:29108"/>
    </ligand>
</feature>
<evidence type="ECO:0000256" key="5">
    <source>
        <dbReference type="ARBA" id="ARBA00022989"/>
    </source>
</evidence>
<feature type="transmembrane region" description="Helical" evidence="9">
    <location>
        <begin position="218"/>
        <end position="237"/>
    </location>
</feature>
<dbReference type="GO" id="GO:0046514">
    <property type="term" value="P:ceramide catabolic process"/>
    <property type="evidence" value="ECO:0007669"/>
    <property type="project" value="TreeGrafter"/>
</dbReference>
<evidence type="ECO:0000256" key="8">
    <source>
        <dbReference type="PIRSR" id="PIRSR608901-2"/>
    </source>
</evidence>
<keyword evidence="3 9" id="KW-0812">Transmembrane</keyword>
<comment type="caution">
    <text evidence="10">The sequence shown here is derived from an EMBL/GenBank/DDBJ whole genome shotgun (WGS) entry which is preliminary data.</text>
</comment>
<feature type="transmembrane region" description="Helical" evidence="9">
    <location>
        <begin position="34"/>
        <end position="52"/>
    </location>
</feature>
<keyword evidence="6 9" id="KW-0472">Membrane</keyword>
<feature type="binding site" evidence="7">
    <location>
        <position position="20"/>
    </location>
    <ligand>
        <name>Ca(2+)</name>
        <dbReference type="ChEBI" id="CHEBI:29108"/>
    </ligand>
</feature>
<feature type="transmembrane region" description="Helical" evidence="9">
    <location>
        <begin position="95"/>
        <end position="113"/>
    </location>
</feature>
<feature type="binding site" evidence="7">
    <location>
        <position position="19"/>
    </location>
    <ligand>
        <name>Ca(2+)</name>
        <dbReference type="ChEBI" id="CHEBI:29108"/>
    </ligand>
</feature>
<evidence type="ECO:0000256" key="3">
    <source>
        <dbReference type="ARBA" id="ARBA00022692"/>
    </source>
</evidence>
<dbReference type="Pfam" id="PF05875">
    <property type="entry name" value="Ceramidase"/>
    <property type="match status" value="1"/>
</dbReference>
<keyword evidence="4" id="KW-0378">Hydrolase</keyword>
<feature type="transmembrane region" description="Helical" evidence="9">
    <location>
        <begin position="177"/>
        <end position="198"/>
    </location>
</feature>
<evidence type="ECO:0000313" key="10">
    <source>
        <dbReference type="EMBL" id="KAJ1970119.1"/>
    </source>
</evidence>
<evidence type="ECO:0000256" key="2">
    <source>
        <dbReference type="ARBA" id="ARBA00009780"/>
    </source>
</evidence>
<feature type="binding site" evidence="8">
    <location>
        <position position="217"/>
    </location>
    <ligand>
        <name>Zn(2+)</name>
        <dbReference type="ChEBI" id="CHEBI:29105"/>
        <note>catalytic</note>
    </ligand>
</feature>
<feature type="transmembrane region" description="Helical" evidence="9">
    <location>
        <begin position="120"/>
        <end position="140"/>
    </location>
</feature>
<keyword evidence="8" id="KW-0862">Zinc</keyword>
<reference evidence="10" key="1">
    <citation type="submission" date="2022-07" db="EMBL/GenBank/DDBJ databases">
        <title>Phylogenomic reconstructions and comparative analyses of Kickxellomycotina fungi.</title>
        <authorList>
            <person name="Reynolds N.K."/>
            <person name="Stajich J.E."/>
            <person name="Barry K."/>
            <person name="Grigoriev I.V."/>
            <person name="Crous P."/>
            <person name="Smith M.E."/>
        </authorList>
    </citation>
    <scope>NUCLEOTIDE SEQUENCE</scope>
    <source>
        <strain evidence="10">RSA 1196</strain>
    </source>
</reference>
<evidence type="ECO:0000256" key="9">
    <source>
        <dbReference type="SAM" id="Phobius"/>
    </source>
</evidence>
<evidence type="ECO:0000313" key="11">
    <source>
        <dbReference type="Proteomes" id="UP001150925"/>
    </source>
</evidence>
<gene>
    <name evidence="10" type="ORF">IWQ62_000159</name>
</gene>
<dbReference type="PANTHER" id="PTHR46187:SF3">
    <property type="entry name" value="ALKALINE CERAMIDASE 3"/>
    <property type="match status" value="1"/>
</dbReference>
<keyword evidence="5 9" id="KW-1133">Transmembrane helix</keyword>
<comment type="cofactor">
    <cofactor evidence="8">
        <name>Zn(2+)</name>
        <dbReference type="ChEBI" id="CHEBI:29105"/>
    </cofactor>
</comment>
<dbReference type="GO" id="GO:0046872">
    <property type="term" value="F:metal ion binding"/>
    <property type="evidence" value="ECO:0007669"/>
    <property type="project" value="UniProtKB-KW"/>
</dbReference>
<evidence type="ECO:0000256" key="1">
    <source>
        <dbReference type="ARBA" id="ARBA00004141"/>
    </source>
</evidence>
<evidence type="ECO:0000256" key="6">
    <source>
        <dbReference type="ARBA" id="ARBA00023136"/>
    </source>
</evidence>
<dbReference type="AlphaFoldDB" id="A0A9W8EAG1"/>